<dbReference type="PANTHER" id="PTHR11655">
    <property type="entry name" value="60S/50S RIBOSOMAL PROTEIN L6/L9"/>
    <property type="match status" value="1"/>
</dbReference>
<dbReference type="Gene3D" id="3.90.930.12">
    <property type="entry name" value="Ribosomal protein L6, alpha-beta domain"/>
    <property type="match status" value="2"/>
</dbReference>
<evidence type="ECO:0000256" key="2">
    <source>
        <dbReference type="ARBA" id="ARBA00022980"/>
    </source>
</evidence>
<dbReference type="InterPro" id="IPR000702">
    <property type="entry name" value="Ribosomal_uL6-like"/>
</dbReference>
<dbReference type="PANTHER" id="PTHR11655:SF16">
    <property type="entry name" value="60S RIBOSOMAL PROTEIN L9"/>
    <property type="match status" value="1"/>
</dbReference>
<comment type="caution">
    <text evidence="6">The sequence shown here is derived from an EMBL/GenBank/DDBJ whole genome shotgun (WGS) entry which is preliminary data.</text>
</comment>
<keyword evidence="2 8" id="KW-0689">Ribosomal protein</keyword>
<keyword evidence="3" id="KW-0687">Ribonucleoprotein</keyword>
<evidence type="ECO:0000313" key="6">
    <source>
        <dbReference type="EMBL" id="CAI3995339.1"/>
    </source>
</evidence>
<dbReference type="SUPFAM" id="SSF56053">
    <property type="entry name" value="Ribosomal protein L6"/>
    <property type="match status" value="2"/>
</dbReference>
<dbReference type="GO" id="GO:0019843">
    <property type="term" value="F:rRNA binding"/>
    <property type="evidence" value="ECO:0007669"/>
    <property type="project" value="InterPro"/>
</dbReference>
<sequence length="1621" mass="181836">MQVKLISGDEITCKACLALLKTHNFDPEVLKCAINAAKTGETLPVLQDPQNQPEEQEQVEKLEIESDKGKKQKKNGKNQAEQEPLQDGNNACLEFVQQYAPWIELLAPGSFGKKIPYRCKACPTKCQPLGKVGDLTQWKVWAVKHFLTQHTNTPTHINNVNRLEGTEKSVEKVDCEALCIEDEDTAGKLFLYRHEFQLWASIANFQDNAKHKYWQDGNQNAWYIRSSECEETTAASKAAGRNVCASCLQLGEAHSVVRAPVRFARKFWAAQLLNARMYQGEGAVKDILHEIKKSALVRHNDAKMQEIIKLETPMLQQWVRQSCMSDSSATDRYKLFVATIVKPSLGVCVSSIPKNLEDIVGRFTAIMKGGMASEEDLVRLRIACSAIKGELTSHPLVCGLALQCPRMINKQDRNIWTMCGRRNKCTERESSLISDAGQQLAMACCNTNLAREFGLSSAALKISLEELRSHSLPTPSLAIRWPGVMLENFELLDQRFVRPHGAPKRRLVAAFDCTYLTRTLAQLCLNNESGMVGGVWGPPDVDQSFLCLDKGDVDISKVVKAPTMLEMVAWDPAGVRKIPLSICSIPIESNFSGPGSTVRGCWFMMELLGSIMAEGSTCIKALIFDAHGSHSVIRRVLHGQLSGVSDYDLSKMEFWKDLTFQPVPQSCLPRFPAQLCLHRDEFIYGIPGVCHAVKNSGGQLCSFIRTCYYGDYWADMTMCRQFGLPPGVLGRESPQSDKAQAVLMNPFYLVESVDCPLRDMKTPWALRGALLHNLCVAMCSSALMHRNLSLMDRCEVGLAGFLSLDLFRMVSETRCNKHNMPRGSMFMAPQTVYNLQGCALSAVLITISKDEQWHPFQVGTLRLSELAIEEWFGLQRKQSPNSQLSARGFWKAMARTQMKHGRLLNKEKVMDRKPQPCLTEQEFQSCCARALEGALKLVALTTEILEKSLENAYRKHCSDTTSDLFMEGDFAEVDMDEFMEQGSGVDLDEGSNDPAFDIIETVQRETIFVDPEEDDSVLDRAGVVDPELERMADKEDMMHLLAGEGEEADEGKEDMPSTLLGAMSSKGDVWNSLFRFVVRLRSSSGGCDVRWVPNARHVRYNEMLIAQMNKEKESTEYRSRTTRLAKWKELVTQAQLDLELQAGIPERIQPGNVVLFQMPNCCTQQGVEMGLVISVWRGIKAPKLFSGSTNVSSCVAFRVVVLDMEENSEKETEWFCSATSNALVVRLESLVSILDVEECHWPDDPEKDVQVVLTSESAAILSKIPGMKKWQVPPTMTRGSKAVGVKNGFGEKLFTNKPKKKTKATFKKAKEVKKKTKKDKKDKKDKNSKDPEPLLGDEDETEITEATFKRTQQGRDAIMKQMMELYDLDNKAFPHSPAWTVQGACRMKFQGADKFTWDQIKENSGKAFESMTSWTSSLARRPSQQLMLRSEIFVDYGCVHYVYGEAVPWKFVMRTLLTEVTGKHGSLKRDFKHLPIELFLSDGGKKVVARMYFAKSKQCSMLNTVCSHISNLFEGVTKKFEYKMRLVYAHFPINVNIINGGKTIEIRNFLGEKVVRTVHMLPGATVDKSSSTKDEIVVTSADIELAGRSAALIHQSCLCKKKDIRKFLDGIYVSSHGVIQD</sequence>
<dbReference type="GO" id="GO:0022625">
    <property type="term" value="C:cytosolic large ribosomal subunit"/>
    <property type="evidence" value="ECO:0007669"/>
    <property type="project" value="TreeGrafter"/>
</dbReference>
<reference evidence="7" key="2">
    <citation type="submission" date="2024-04" db="EMBL/GenBank/DDBJ databases">
        <authorList>
            <person name="Chen Y."/>
            <person name="Shah S."/>
            <person name="Dougan E. K."/>
            <person name="Thang M."/>
            <person name="Chan C."/>
        </authorList>
    </citation>
    <scope>NUCLEOTIDE SEQUENCE [LARGE SCALE GENOMIC DNA]</scope>
</reference>
<dbReference type="InterPro" id="IPR036789">
    <property type="entry name" value="Ribosomal_uL6-like_a/b-dom_sf"/>
</dbReference>
<evidence type="ECO:0000313" key="8">
    <source>
        <dbReference type="EMBL" id="CAL4782651.1"/>
    </source>
</evidence>
<dbReference type="Pfam" id="PF00347">
    <property type="entry name" value="Ribosomal_L6"/>
    <property type="match status" value="1"/>
</dbReference>
<dbReference type="InterPro" id="IPR020040">
    <property type="entry name" value="Ribosomal_uL6_a/b-dom"/>
</dbReference>
<dbReference type="OrthoDB" id="10252633at2759"/>
<evidence type="ECO:0000313" key="9">
    <source>
        <dbReference type="Proteomes" id="UP001152797"/>
    </source>
</evidence>
<feature type="compositionally biased region" description="Basic and acidic residues" evidence="4">
    <location>
        <begin position="1322"/>
        <end position="1332"/>
    </location>
</feature>
<feature type="region of interest" description="Disordered" evidence="4">
    <location>
        <begin position="1300"/>
        <end position="1343"/>
    </location>
</feature>
<proteinExistence type="inferred from homology"/>
<comment type="similarity">
    <text evidence="1">Belongs to the universal ribosomal protein uL6 family.</text>
</comment>
<protein>
    <submittedName>
        <fullName evidence="8">Large ribosomal subunit protein uL6 (60S ribosomal protein L9)</fullName>
    </submittedName>
</protein>
<evidence type="ECO:0000256" key="3">
    <source>
        <dbReference type="ARBA" id="ARBA00023274"/>
    </source>
</evidence>
<dbReference type="FunFam" id="3.90.930.12:FF:000003">
    <property type="entry name" value="60S ribosomal protein L9"/>
    <property type="match status" value="1"/>
</dbReference>
<feature type="compositionally biased region" description="Basic residues" evidence="4">
    <location>
        <begin position="1300"/>
        <end position="1321"/>
    </location>
</feature>
<dbReference type="EMBL" id="CAMXCT020002060">
    <property type="protein sequence ID" value="CAL1148714.1"/>
    <property type="molecule type" value="Genomic_DNA"/>
</dbReference>
<dbReference type="GO" id="GO:0002181">
    <property type="term" value="P:cytoplasmic translation"/>
    <property type="evidence" value="ECO:0007669"/>
    <property type="project" value="TreeGrafter"/>
</dbReference>
<evidence type="ECO:0000259" key="5">
    <source>
        <dbReference type="Pfam" id="PF00347"/>
    </source>
</evidence>
<evidence type="ECO:0000256" key="4">
    <source>
        <dbReference type="SAM" id="MobiDB-lite"/>
    </source>
</evidence>
<keyword evidence="9" id="KW-1185">Reference proteome</keyword>
<dbReference type="GO" id="GO:0003735">
    <property type="term" value="F:structural constituent of ribosome"/>
    <property type="evidence" value="ECO:0007669"/>
    <property type="project" value="InterPro"/>
</dbReference>
<dbReference type="EMBL" id="CAMXCT030002060">
    <property type="protein sequence ID" value="CAL4782651.1"/>
    <property type="molecule type" value="Genomic_DNA"/>
</dbReference>
<organism evidence="6">
    <name type="scientific">Cladocopium goreaui</name>
    <dbReference type="NCBI Taxonomy" id="2562237"/>
    <lineage>
        <taxon>Eukaryota</taxon>
        <taxon>Sar</taxon>
        <taxon>Alveolata</taxon>
        <taxon>Dinophyceae</taxon>
        <taxon>Suessiales</taxon>
        <taxon>Symbiodiniaceae</taxon>
        <taxon>Cladocopium</taxon>
    </lineage>
</organism>
<dbReference type="EMBL" id="CAMXCT010002060">
    <property type="protein sequence ID" value="CAI3995339.1"/>
    <property type="molecule type" value="Genomic_DNA"/>
</dbReference>
<name>A0A9P1CNC0_9DINO</name>
<dbReference type="Proteomes" id="UP001152797">
    <property type="component" value="Unassembled WGS sequence"/>
</dbReference>
<reference evidence="6" key="1">
    <citation type="submission" date="2022-10" db="EMBL/GenBank/DDBJ databases">
        <authorList>
            <person name="Chen Y."/>
            <person name="Dougan E. K."/>
            <person name="Chan C."/>
            <person name="Rhodes N."/>
            <person name="Thang M."/>
        </authorList>
    </citation>
    <scope>NUCLEOTIDE SEQUENCE</scope>
</reference>
<accession>A0A9P1CNC0</accession>
<feature type="domain" description="Large ribosomal subunit protein uL6 alpha-beta" evidence="5">
    <location>
        <begin position="1531"/>
        <end position="1610"/>
    </location>
</feature>
<evidence type="ECO:0000313" key="7">
    <source>
        <dbReference type="EMBL" id="CAL1148714.1"/>
    </source>
</evidence>
<evidence type="ECO:0000256" key="1">
    <source>
        <dbReference type="ARBA" id="ARBA00009356"/>
    </source>
</evidence>
<feature type="region of interest" description="Disordered" evidence="4">
    <location>
        <begin position="63"/>
        <end position="84"/>
    </location>
</feature>
<gene>
    <name evidence="6" type="ORF">C1SCF055_LOCUS21917</name>
</gene>